<dbReference type="CDD" id="cd24011">
    <property type="entry name" value="ASKHA_NBD_BK"/>
    <property type="match status" value="1"/>
</dbReference>
<organism evidence="11 12">
    <name type="scientific">Mesotoga prima</name>
    <dbReference type="NCBI Taxonomy" id="1184387"/>
    <lineage>
        <taxon>Bacteria</taxon>
        <taxon>Thermotogati</taxon>
        <taxon>Thermotogota</taxon>
        <taxon>Thermotogae</taxon>
        <taxon>Kosmotogales</taxon>
        <taxon>Kosmotogaceae</taxon>
        <taxon>Mesotoga</taxon>
    </lineage>
</organism>
<dbReference type="InterPro" id="IPR043129">
    <property type="entry name" value="ATPase_NBD"/>
</dbReference>
<evidence type="ECO:0000313" key="12">
    <source>
        <dbReference type="Proteomes" id="UP000054092"/>
    </source>
</evidence>
<keyword evidence="6 9" id="KW-0418">Kinase</keyword>
<evidence type="ECO:0000256" key="7">
    <source>
        <dbReference type="ARBA" id="ARBA00022840"/>
    </source>
</evidence>
<evidence type="ECO:0000256" key="2">
    <source>
        <dbReference type="ARBA" id="ARBA00008748"/>
    </source>
</evidence>
<evidence type="ECO:0000256" key="3">
    <source>
        <dbReference type="ARBA" id="ARBA00022490"/>
    </source>
</evidence>
<name>A0A117M1F7_9BACT</name>
<proteinExistence type="inferred from homology"/>
<dbReference type="Proteomes" id="UP000054092">
    <property type="component" value="Unassembled WGS sequence"/>
</dbReference>
<comment type="caution">
    <text evidence="11">The sequence shown here is derived from an EMBL/GenBank/DDBJ whole genome shotgun (WGS) entry which is preliminary data.</text>
</comment>
<protein>
    <recommendedName>
        <fullName evidence="9">Probable butyrate kinase</fullName>
        <shortName evidence="9">BK</shortName>
        <ecNumber evidence="9">2.7.2.7</ecNumber>
    </recommendedName>
    <alternativeName>
        <fullName evidence="9">Branched-chain carboxylic acid kinase</fullName>
    </alternativeName>
</protein>
<dbReference type="GO" id="GO:0008776">
    <property type="term" value="F:acetate kinase activity"/>
    <property type="evidence" value="ECO:0007669"/>
    <property type="project" value="TreeGrafter"/>
</dbReference>
<dbReference type="GO" id="GO:0005737">
    <property type="term" value="C:cytoplasm"/>
    <property type="evidence" value="ECO:0007669"/>
    <property type="project" value="UniProtKB-SubCell"/>
</dbReference>
<dbReference type="EC" id="2.7.2.7" evidence="9"/>
<dbReference type="PROSITE" id="PS01075">
    <property type="entry name" value="ACETATE_KINASE_1"/>
    <property type="match status" value="1"/>
</dbReference>
<accession>A0A117M1F7</accession>
<evidence type="ECO:0000256" key="1">
    <source>
        <dbReference type="ARBA" id="ARBA00004496"/>
    </source>
</evidence>
<dbReference type="SUPFAM" id="SSF53067">
    <property type="entry name" value="Actin-like ATPase domain"/>
    <property type="match status" value="2"/>
</dbReference>
<comment type="subcellular location">
    <subcellularLocation>
        <location evidence="1 9">Cytoplasm</location>
    </subcellularLocation>
</comment>
<evidence type="ECO:0000256" key="5">
    <source>
        <dbReference type="ARBA" id="ARBA00022741"/>
    </source>
</evidence>
<dbReference type="PATRIC" id="fig|1184387.3.peg.1957"/>
<dbReference type="GO" id="GO:0047761">
    <property type="term" value="F:butyrate kinase activity"/>
    <property type="evidence" value="ECO:0007669"/>
    <property type="project" value="UniProtKB-UniRule"/>
</dbReference>
<dbReference type="Pfam" id="PF00871">
    <property type="entry name" value="Acetate_kinase"/>
    <property type="match status" value="1"/>
</dbReference>
<evidence type="ECO:0000256" key="9">
    <source>
        <dbReference type="HAMAP-Rule" id="MF_00542"/>
    </source>
</evidence>
<dbReference type="Gene3D" id="3.30.420.40">
    <property type="match status" value="2"/>
</dbReference>
<dbReference type="NCBIfam" id="NF002834">
    <property type="entry name" value="PRK03011.1-5"/>
    <property type="match status" value="1"/>
</dbReference>
<comment type="catalytic activity">
    <reaction evidence="8 9">
        <text>butanoate + ATP = butanoyl phosphate + ADP</text>
        <dbReference type="Rhea" id="RHEA:13585"/>
        <dbReference type="ChEBI" id="CHEBI:17968"/>
        <dbReference type="ChEBI" id="CHEBI:30616"/>
        <dbReference type="ChEBI" id="CHEBI:58079"/>
        <dbReference type="ChEBI" id="CHEBI:456216"/>
        <dbReference type="EC" id="2.7.2.7"/>
    </reaction>
</comment>
<comment type="similarity">
    <text evidence="2 9 10">Belongs to the acetokinase family.</text>
</comment>
<dbReference type="NCBIfam" id="TIGR02707">
    <property type="entry name" value="butyr_kinase"/>
    <property type="match status" value="1"/>
</dbReference>
<sequence length="351" mass="38020">MKILAINPGSTSTKIAVYNDDTEIARGSIQHVPMMKEVDDDIQDRVEEIKSFLRNEGIELDFDSIACRGGILPPLESGTYRVNERMVDFLLHHAEVEHPSNLAAPIGFRLSEGRIPVFVTDPISVDEFCEEARLSGLPQLPRISRLHALNMKAAARQVAADLGRDVDNLNLVIAHLGGGISVGLQLKGRVVDVNNATDEGPFSPTRTGELPVADLAEMCFAGRYTEKELLDRYLKSGGLRAYLGTDDLRKALEMSESDPEAALVVDAMAYQIGKEIGGMVALAGGSIDAIVLTGGMAYNSQFVQKIKSYVGKFALVVIEPGENELLSLALGAQRVLRGIETAKEFDPEVAT</sequence>
<keyword evidence="3 9" id="KW-0963">Cytoplasm</keyword>
<dbReference type="PANTHER" id="PTHR21060:SF20">
    <property type="entry name" value="BUTYRATE KINASE 1-RELATED"/>
    <property type="match status" value="1"/>
</dbReference>
<dbReference type="PRINTS" id="PR00471">
    <property type="entry name" value="ACETATEKNASE"/>
</dbReference>
<reference evidence="12" key="1">
    <citation type="journal article" date="2015" name="MBio">
        <title>Genome-Resolved Metagenomic Analysis Reveals Roles for Candidate Phyla and Other Microbial Community Members in Biogeochemical Transformations in Oil Reservoirs.</title>
        <authorList>
            <person name="Hu P."/>
            <person name="Tom L."/>
            <person name="Singh A."/>
            <person name="Thomas B.C."/>
            <person name="Baker B.J."/>
            <person name="Piceno Y.M."/>
            <person name="Andersen G.L."/>
            <person name="Banfield J.F."/>
        </authorList>
    </citation>
    <scope>NUCLEOTIDE SEQUENCE [LARGE SCALE GENOMIC DNA]</scope>
</reference>
<keyword evidence="5 9" id="KW-0547">Nucleotide-binding</keyword>
<evidence type="ECO:0000256" key="4">
    <source>
        <dbReference type="ARBA" id="ARBA00022679"/>
    </source>
</evidence>
<evidence type="ECO:0000256" key="8">
    <source>
        <dbReference type="ARBA" id="ARBA00048596"/>
    </source>
</evidence>
<gene>
    <name evidence="9" type="primary">buk</name>
    <name evidence="11" type="ORF">XD94_1476</name>
</gene>
<keyword evidence="7 9" id="KW-0067">ATP-binding</keyword>
<dbReference type="HAMAP" id="MF_00542">
    <property type="entry name" value="Butyrate_kinase"/>
    <property type="match status" value="1"/>
</dbReference>
<evidence type="ECO:0000256" key="10">
    <source>
        <dbReference type="RuleBase" id="RU003835"/>
    </source>
</evidence>
<dbReference type="PANTHER" id="PTHR21060">
    <property type="entry name" value="ACETATE KINASE"/>
    <property type="match status" value="1"/>
</dbReference>
<dbReference type="GO" id="GO:0006083">
    <property type="term" value="P:acetate metabolic process"/>
    <property type="evidence" value="ECO:0007669"/>
    <property type="project" value="TreeGrafter"/>
</dbReference>
<dbReference type="InterPro" id="IPR023865">
    <property type="entry name" value="Aliphatic_acid_kinase_CS"/>
</dbReference>
<dbReference type="AlphaFoldDB" id="A0A117M1F7"/>
<evidence type="ECO:0000313" key="11">
    <source>
        <dbReference type="EMBL" id="KUK79134.1"/>
    </source>
</evidence>
<dbReference type="InterPro" id="IPR000890">
    <property type="entry name" value="Aliphatic_acid_kin_short-chain"/>
</dbReference>
<keyword evidence="4 9" id="KW-0808">Transferase</keyword>
<dbReference type="GO" id="GO:0005524">
    <property type="term" value="F:ATP binding"/>
    <property type="evidence" value="ECO:0007669"/>
    <property type="project" value="UniProtKB-KW"/>
</dbReference>
<dbReference type="EMBL" id="LGGP01000293">
    <property type="protein sequence ID" value="KUK79134.1"/>
    <property type="molecule type" value="Genomic_DNA"/>
</dbReference>
<evidence type="ECO:0000256" key="6">
    <source>
        <dbReference type="ARBA" id="ARBA00022777"/>
    </source>
</evidence>
<dbReference type="PIRSF" id="PIRSF036458">
    <property type="entry name" value="Butyrate_kin"/>
    <property type="match status" value="1"/>
</dbReference>
<dbReference type="InterPro" id="IPR011245">
    <property type="entry name" value="Butyrate_kin"/>
</dbReference>